<proteinExistence type="predicted"/>
<sequence>MKIVIEEDPTLRETQVLIRCRARDPQVLGMVAALGSFGQRLTGEREGQTYLLEAGEVLYAESVDKRTFLYTKAGVYETPLRLYELEERLAPRDFVRASKSAVVNFSRVQSIRPDLGGRLQLTLENGERLGVSRQYAPAIKEKLGIIEKGRKEL</sequence>
<evidence type="ECO:0000313" key="2">
    <source>
        <dbReference type="EMBL" id="HIY27369.1"/>
    </source>
</evidence>
<reference evidence="2" key="1">
    <citation type="journal article" date="2021" name="PeerJ">
        <title>Extensive microbial diversity within the chicken gut microbiome revealed by metagenomics and culture.</title>
        <authorList>
            <person name="Gilroy R."/>
            <person name="Ravi A."/>
            <person name="Getino M."/>
            <person name="Pursley I."/>
            <person name="Horton D.L."/>
            <person name="Alikhan N.F."/>
            <person name="Baker D."/>
            <person name="Gharbi K."/>
            <person name="Hall N."/>
            <person name="Watson M."/>
            <person name="Adriaenssens E.M."/>
            <person name="Foster-Nyarko E."/>
            <person name="Jarju S."/>
            <person name="Secka A."/>
            <person name="Antonio M."/>
            <person name="Oren A."/>
            <person name="Chaudhuri R.R."/>
            <person name="La Ragione R."/>
            <person name="Hildebrand F."/>
            <person name="Pallen M.J."/>
        </authorList>
    </citation>
    <scope>NUCLEOTIDE SEQUENCE</scope>
    <source>
        <strain evidence="2">1282</strain>
    </source>
</reference>
<organism evidence="2 3">
    <name type="scientific">Candidatus Acutalibacter pullistercoris</name>
    <dbReference type="NCBI Taxonomy" id="2838418"/>
    <lineage>
        <taxon>Bacteria</taxon>
        <taxon>Bacillati</taxon>
        <taxon>Bacillota</taxon>
        <taxon>Clostridia</taxon>
        <taxon>Eubacteriales</taxon>
        <taxon>Acutalibacteraceae</taxon>
        <taxon>Acutalibacter</taxon>
    </lineage>
</organism>
<gene>
    <name evidence="2" type="ORF">H9838_09415</name>
</gene>
<evidence type="ECO:0000259" key="1">
    <source>
        <dbReference type="PROSITE" id="PS50930"/>
    </source>
</evidence>
<dbReference type="InterPro" id="IPR046947">
    <property type="entry name" value="LytR-like"/>
</dbReference>
<dbReference type="AlphaFoldDB" id="A0A9D2C1I3"/>
<accession>A0A9D2C1I3</accession>
<protein>
    <submittedName>
        <fullName evidence="2">LytTR family transcriptional regulator</fullName>
    </submittedName>
</protein>
<name>A0A9D2C1I3_9FIRM</name>
<dbReference type="Gene3D" id="2.40.50.1020">
    <property type="entry name" value="LytTr DNA-binding domain"/>
    <property type="match status" value="1"/>
</dbReference>
<dbReference type="PANTHER" id="PTHR37299">
    <property type="entry name" value="TRANSCRIPTIONAL REGULATOR-RELATED"/>
    <property type="match status" value="1"/>
</dbReference>
<dbReference type="GO" id="GO:0000156">
    <property type="term" value="F:phosphorelay response regulator activity"/>
    <property type="evidence" value="ECO:0007669"/>
    <property type="project" value="InterPro"/>
</dbReference>
<reference evidence="2" key="2">
    <citation type="submission" date="2021-04" db="EMBL/GenBank/DDBJ databases">
        <authorList>
            <person name="Gilroy R."/>
        </authorList>
    </citation>
    <scope>NUCLEOTIDE SEQUENCE</scope>
    <source>
        <strain evidence="2">1282</strain>
    </source>
</reference>
<comment type="caution">
    <text evidence="2">The sequence shown here is derived from an EMBL/GenBank/DDBJ whole genome shotgun (WGS) entry which is preliminary data.</text>
</comment>
<dbReference type="PANTHER" id="PTHR37299:SF4">
    <property type="entry name" value="TRANSCRIPTIONAL REGULATOR"/>
    <property type="match status" value="1"/>
</dbReference>
<dbReference type="SMART" id="SM00850">
    <property type="entry name" value="LytTR"/>
    <property type="match status" value="1"/>
</dbReference>
<feature type="domain" description="HTH LytTR-type" evidence="1">
    <location>
        <begin position="41"/>
        <end position="145"/>
    </location>
</feature>
<dbReference type="Pfam" id="PF04397">
    <property type="entry name" value="LytTR"/>
    <property type="match status" value="1"/>
</dbReference>
<evidence type="ECO:0000313" key="3">
    <source>
        <dbReference type="Proteomes" id="UP000823915"/>
    </source>
</evidence>
<dbReference type="InterPro" id="IPR007492">
    <property type="entry name" value="LytTR_DNA-bd_dom"/>
</dbReference>
<dbReference type="GO" id="GO:0003677">
    <property type="term" value="F:DNA binding"/>
    <property type="evidence" value="ECO:0007669"/>
    <property type="project" value="InterPro"/>
</dbReference>
<dbReference type="Proteomes" id="UP000823915">
    <property type="component" value="Unassembled WGS sequence"/>
</dbReference>
<dbReference type="EMBL" id="DXDU01000152">
    <property type="protein sequence ID" value="HIY27369.1"/>
    <property type="molecule type" value="Genomic_DNA"/>
</dbReference>
<dbReference type="PROSITE" id="PS50930">
    <property type="entry name" value="HTH_LYTTR"/>
    <property type="match status" value="1"/>
</dbReference>